<evidence type="ECO:0000256" key="1">
    <source>
        <dbReference type="SAM" id="Phobius"/>
    </source>
</evidence>
<accession>A0AAV7J9S3</accession>
<organism evidence="2 3">
    <name type="scientific">Cotesia glomerata</name>
    <name type="common">Lepidopteran parasitic wasp</name>
    <name type="synonym">Apanteles glomeratus</name>
    <dbReference type="NCBI Taxonomy" id="32391"/>
    <lineage>
        <taxon>Eukaryota</taxon>
        <taxon>Metazoa</taxon>
        <taxon>Ecdysozoa</taxon>
        <taxon>Arthropoda</taxon>
        <taxon>Hexapoda</taxon>
        <taxon>Insecta</taxon>
        <taxon>Pterygota</taxon>
        <taxon>Neoptera</taxon>
        <taxon>Endopterygota</taxon>
        <taxon>Hymenoptera</taxon>
        <taxon>Apocrita</taxon>
        <taxon>Ichneumonoidea</taxon>
        <taxon>Braconidae</taxon>
        <taxon>Microgastrinae</taxon>
        <taxon>Cotesia</taxon>
    </lineage>
</organism>
<evidence type="ECO:0000313" key="2">
    <source>
        <dbReference type="EMBL" id="KAH0567894.1"/>
    </source>
</evidence>
<keyword evidence="1" id="KW-0812">Transmembrane</keyword>
<sequence>MKVTGIVEVCGFTVTSSPALDSQVTYHGIKVATSDEEIETGEYERYWIELERKRSSVAQVSEIHIRLAVGGVDDLLLLSVGVEIVFGVATLGVACICNSIL</sequence>
<keyword evidence="1" id="KW-1133">Transmembrane helix</keyword>
<keyword evidence="1" id="KW-0472">Membrane</keyword>
<evidence type="ECO:0000313" key="3">
    <source>
        <dbReference type="Proteomes" id="UP000826195"/>
    </source>
</evidence>
<gene>
    <name evidence="2" type="ORF">KQX54_015830</name>
</gene>
<keyword evidence="3" id="KW-1185">Reference proteome</keyword>
<dbReference type="AlphaFoldDB" id="A0AAV7J9S3"/>
<reference evidence="2 3" key="1">
    <citation type="journal article" date="2021" name="J. Hered.">
        <title>A chromosome-level genome assembly of the parasitoid wasp, Cotesia glomerata (Hymenoptera: Braconidae).</title>
        <authorList>
            <person name="Pinto B.J."/>
            <person name="Weis J.J."/>
            <person name="Gamble T."/>
            <person name="Ode P.J."/>
            <person name="Paul R."/>
            <person name="Zaspel J.M."/>
        </authorList>
    </citation>
    <scope>NUCLEOTIDE SEQUENCE [LARGE SCALE GENOMIC DNA]</scope>
    <source>
        <strain evidence="2">CgM1</strain>
    </source>
</reference>
<protein>
    <submittedName>
        <fullName evidence="2">Uncharacterized protein</fullName>
    </submittedName>
</protein>
<dbReference type="EMBL" id="JAHXZJ010000001">
    <property type="protein sequence ID" value="KAH0567894.1"/>
    <property type="molecule type" value="Genomic_DNA"/>
</dbReference>
<dbReference type="Proteomes" id="UP000826195">
    <property type="component" value="Unassembled WGS sequence"/>
</dbReference>
<feature type="transmembrane region" description="Helical" evidence="1">
    <location>
        <begin position="75"/>
        <end position="97"/>
    </location>
</feature>
<proteinExistence type="predicted"/>
<name>A0AAV7J9S3_COTGL</name>
<comment type="caution">
    <text evidence="2">The sequence shown here is derived from an EMBL/GenBank/DDBJ whole genome shotgun (WGS) entry which is preliminary data.</text>
</comment>